<dbReference type="EMBL" id="CP058559">
    <property type="protein sequence ID" value="QNO13492.1"/>
    <property type="molecule type" value="Genomic_DNA"/>
</dbReference>
<reference evidence="7 8" key="1">
    <citation type="submission" date="2020-07" db="EMBL/GenBank/DDBJ databases">
        <title>Alkalicella. sp. LB2 genome.</title>
        <authorList>
            <person name="Postec A."/>
            <person name="Quemeneur M."/>
        </authorList>
    </citation>
    <scope>NUCLEOTIDE SEQUENCE [LARGE SCALE GENOMIC DNA]</scope>
    <source>
        <strain evidence="7 8">LB2</strain>
    </source>
</reference>
<evidence type="ECO:0000256" key="1">
    <source>
        <dbReference type="ARBA" id="ARBA00004167"/>
    </source>
</evidence>
<accession>A0A7G9W480</accession>
<dbReference type="Gene3D" id="1.20.1440.20">
    <property type="entry name" value="LemA-like domain"/>
    <property type="match status" value="1"/>
</dbReference>
<comment type="subcellular location">
    <subcellularLocation>
        <location evidence="1">Membrane</location>
        <topology evidence="1">Single-pass membrane protein</topology>
    </subcellularLocation>
</comment>
<protein>
    <submittedName>
        <fullName evidence="7">LemA family protein</fullName>
    </submittedName>
</protein>
<evidence type="ECO:0000256" key="2">
    <source>
        <dbReference type="ARBA" id="ARBA00008854"/>
    </source>
</evidence>
<dbReference type="InterPro" id="IPR023353">
    <property type="entry name" value="LemA-like_dom_sf"/>
</dbReference>
<comment type="similarity">
    <text evidence="2">Belongs to the LemA family.</text>
</comment>
<proteinExistence type="inferred from homology"/>
<dbReference type="Pfam" id="PF04011">
    <property type="entry name" value="LemA"/>
    <property type="match status" value="1"/>
</dbReference>
<feature type="transmembrane region" description="Helical" evidence="6">
    <location>
        <begin position="7"/>
        <end position="30"/>
    </location>
</feature>
<keyword evidence="8" id="KW-1185">Reference proteome</keyword>
<evidence type="ECO:0000256" key="4">
    <source>
        <dbReference type="ARBA" id="ARBA00022989"/>
    </source>
</evidence>
<sequence length="191" mass="21803">MQVERKSFSMVPIVILLILVFVGLSFMFTYNSIISLEENVDEARSNVNVDLQRRYDLIPNLVSVVKGYAEHEQEIYDKLLQARASLSGNPMSSGNEEIRRELEQGLGRLLALSEDNPELKANEQFIALMDQLEGTENRLATSRRRYNEAAVKFNKRIRRFPGNIVAGFMGAERVDTIQENPEHQDAPQVNF</sequence>
<evidence type="ECO:0000313" key="8">
    <source>
        <dbReference type="Proteomes" id="UP000516160"/>
    </source>
</evidence>
<dbReference type="AlphaFoldDB" id="A0A7G9W480"/>
<keyword evidence="3 6" id="KW-0812">Transmembrane</keyword>
<evidence type="ECO:0000313" key="7">
    <source>
        <dbReference type="EMBL" id="QNO13492.1"/>
    </source>
</evidence>
<dbReference type="InterPro" id="IPR007156">
    <property type="entry name" value="MamQ_LemA"/>
</dbReference>
<dbReference type="PANTHER" id="PTHR34478">
    <property type="entry name" value="PROTEIN LEMA"/>
    <property type="match status" value="1"/>
</dbReference>
<dbReference type="KEGG" id="acae:HYG86_01260"/>
<evidence type="ECO:0000256" key="5">
    <source>
        <dbReference type="ARBA" id="ARBA00023136"/>
    </source>
</evidence>
<dbReference type="GO" id="GO:0016020">
    <property type="term" value="C:membrane"/>
    <property type="evidence" value="ECO:0007669"/>
    <property type="project" value="UniProtKB-SubCell"/>
</dbReference>
<evidence type="ECO:0000256" key="6">
    <source>
        <dbReference type="SAM" id="Phobius"/>
    </source>
</evidence>
<dbReference type="RefSeq" id="WP_213167160.1">
    <property type="nucleotide sequence ID" value="NZ_CP058559.1"/>
</dbReference>
<dbReference type="SUPFAM" id="SSF140478">
    <property type="entry name" value="LemA-like"/>
    <property type="match status" value="1"/>
</dbReference>
<dbReference type="PANTHER" id="PTHR34478:SF2">
    <property type="entry name" value="MEMBRANE PROTEIN"/>
    <property type="match status" value="1"/>
</dbReference>
<evidence type="ECO:0000256" key="3">
    <source>
        <dbReference type="ARBA" id="ARBA00022692"/>
    </source>
</evidence>
<name>A0A7G9W480_ALKCA</name>
<keyword evidence="4 6" id="KW-1133">Transmembrane helix</keyword>
<dbReference type="Proteomes" id="UP000516160">
    <property type="component" value="Chromosome"/>
</dbReference>
<organism evidence="7 8">
    <name type="scientific">Alkalicella caledoniensis</name>
    <dbReference type="NCBI Taxonomy" id="2731377"/>
    <lineage>
        <taxon>Bacteria</taxon>
        <taxon>Bacillati</taxon>
        <taxon>Bacillota</taxon>
        <taxon>Clostridia</taxon>
        <taxon>Eubacteriales</taxon>
        <taxon>Proteinivoracaceae</taxon>
        <taxon>Alkalicella</taxon>
    </lineage>
</organism>
<gene>
    <name evidence="7" type="ORF">HYG86_01260</name>
</gene>
<keyword evidence="5 6" id="KW-0472">Membrane</keyword>